<sequence length="789" mass="86757">MRTTKRVLSAVLCVFMITASGCGGSGDGVKSNTDSGKNPVMGRYVEEEYSLEDSIGEKPNQIKAMQKLADGNLRMIVEEKGIFESQDQGKTWQMVDMPWWNEQIKGKMLWRAAISPDKSMVLEFMQNDTQNEEESEAESAAVTFSGAEADGGKVSMDTSDYEYLYVDAEGNAAAFTPQSDPNDPLIQYLFSDDNRLLAAGINGTIYELDVKSGAVLQTWEAKDPLIRISLAGDRLMAVTYSGMEIFSLETGAVLPVDEALQKMVETEQNMAGSQFFVEGASYLLAADEGNEGVFFAGKQGLYRHIFGGSMMEQISEGGLTSMGDPAFLFLHLIPIANDEFLAVYSGESGSHLMHYYYSADTPAVPDQIVKIYSLYDNQGMRQAIAKIQKENPSMQINYEAGLTGEDAVTVSDALRTLNTEIMAGKGPDILILDGMPIEAYAQKGLLMDLKDLLDSEYPQDTLFDNIARTYEKDGKICAVPTKFLIPVVQGPKEIVGQLTDLQAYADAFHKIREENPEGTVLDKNTTDPEQFLEYFYDAASPAWLNEDGTLKEEVLTQFYQLVKQMYEDQTAGLSEQDLSYSKDYYVIGGANKFSFRTPEISPMNLLTEGSKMEMGYLADVADGYGLVTSIINKMPELAMQTQQSQAQDIFIPSSIIGVSSKCNNADAAREVVKRLLSQEVQELLTYDGFPVNQKAFDASAQLGEEDNQGVSISMDGDDSGAVFLEITKPAPEQVETLKQLIKKLKTPTLMDSVIFEAVVEQAAPCLKGDITPETAAGEVMKKVNLYLSE</sequence>
<comment type="caution">
    <text evidence="2">The sequence shown here is derived from an EMBL/GenBank/DDBJ whole genome shotgun (WGS) entry which is preliminary data.</text>
</comment>
<feature type="signal peptide" evidence="1">
    <location>
        <begin position="1"/>
        <end position="23"/>
    </location>
</feature>
<keyword evidence="3" id="KW-1185">Reference proteome</keyword>
<evidence type="ECO:0000313" key="2">
    <source>
        <dbReference type="EMBL" id="MBU9737486.1"/>
    </source>
</evidence>
<evidence type="ECO:0000256" key="1">
    <source>
        <dbReference type="SAM" id="SignalP"/>
    </source>
</evidence>
<reference evidence="2" key="1">
    <citation type="submission" date="2021-06" db="EMBL/GenBank/DDBJ databases">
        <title>Description of novel taxa of the family Lachnospiraceae.</title>
        <authorList>
            <person name="Chaplin A.V."/>
            <person name="Sokolova S.R."/>
            <person name="Pikina A.P."/>
            <person name="Korzhanova M."/>
            <person name="Belova V."/>
            <person name="Korostin D."/>
            <person name="Efimov B.A."/>
        </authorList>
    </citation>
    <scope>NUCLEOTIDE SEQUENCE</scope>
    <source>
        <strain evidence="2">ASD5720</strain>
    </source>
</reference>
<dbReference type="AlphaFoldDB" id="A0A949K079"/>
<dbReference type="SUPFAM" id="SSF53850">
    <property type="entry name" value="Periplasmic binding protein-like II"/>
    <property type="match status" value="1"/>
</dbReference>
<protein>
    <submittedName>
        <fullName evidence="2">Extracellular solute-binding protein</fullName>
    </submittedName>
</protein>
<dbReference type="EMBL" id="JAHQCW010000021">
    <property type="protein sequence ID" value="MBU9737486.1"/>
    <property type="molecule type" value="Genomic_DNA"/>
</dbReference>
<dbReference type="RefSeq" id="WP_238722011.1">
    <property type="nucleotide sequence ID" value="NZ_JAHQCW010000021.1"/>
</dbReference>
<proteinExistence type="predicted"/>
<dbReference type="Gene3D" id="3.40.190.10">
    <property type="entry name" value="Periplasmic binding protein-like II"/>
    <property type="match status" value="1"/>
</dbReference>
<dbReference type="PROSITE" id="PS51257">
    <property type="entry name" value="PROKAR_LIPOPROTEIN"/>
    <property type="match status" value="1"/>
</dbReference>
<name>A0A949K079_9FIRM</name>
<gene>
    <name evidence="2" type="ORF">KTH89_13130</name>
</gene>
<evidence type="ECO:0000313" key="3">
    <source>
        <dbReference type="Proteomes" id="UP000712157"/>
    </source>
</evidence>
<feature type="chain" id="PRO_5038701562" evidence="1">
    <location>
        <begin position="24"/>
        <end position="789"/>
    </location>
</feature>
<dbReference type="SUPFAM" id="SSF69322">
    <property type="entry name" value="Tricorn protease domain 2"/>
    <property type="match status" value="1"/>
</dbReference>
<organism evidence="2 3">
    <name type="scientific">Diplocloster agilis</name>
    <dbReference type="NCBI Taxonomy" id="2850323"/>
    <lineage>
        <taxon>Bacteria</taxon>
        <taxon>Bacillati</taxon>
        <taxon>Bacillota</taxon>
        <taxon>Clostridia</taxon>
        <taxon>Lachnospirales</taxon>
        <taxon>Lachnospiraceae</taxon>
        <taxon>Diplocloster</taxon>
    </lineage>
</organism>
<accession>A0A949K079</accession>
<keyword evidence="1" id="KW-0732">Signal</keyword>
<dbReference type="Proteomes" id="UP000712157">
    <property type="component" value="Unassembled WGS sequence"/>
</dbReference>